<protein>
    <submittedName>
        <fullName evidence="5">SDR family oxidoreductase</fullName>
        <ecNumber evidence="5">1.-.-.-</ecNumber>
    </submittedName>
</protein>
<evidence type="ECO:0000256" key="3">
    <source>
        <dbReference type="ARBA" id="ARBA00023027"/>
    </source>
</evidence>
<dbReference type="PROSITE" id="PS00061">
    <property type="entry name" value="ADH_SHORT"/>
    <property type="match status" value="1"/>
</dbReference>
<dbReference type="Proteomes" id="UP001579974">
    <property type="component" value="Unassembled WGS sequence"/>
</dbReference>
<dbReference type="InterPro" id="IPR020904">
    <property type="entry name" value="Sc_DH/Rdtase_CS"/>
</dbReference>
<dbReference type="PANTHER" id="PTHR24321">
    <property type="entry name" value="DEHYDROGENASES, SHORT CHAIN"/>
    <property type="match status" value="1"/>
</dbReference>
<dbReference type="NCBIfam" id="NF005559">
    <property type="entry name" value="PRK07231.1"/>
    <property type="match status" value="1"/>
</dbReference>
<dbReference type="PRINTS" id="PR00081">
    <property type="entry name" value="GDHRDH"/>
</dbReference>
<comment type="caution">
    <text evidence="5">The sequence shown here is derived from an EMBL/GenBank/DDBJ whole genome shotgun (WGS) entry which is preliminary data.</text>
</comment>
<dbReference type="SUPFAM" id="SSF51735">
    <property type="entry name" value="NAD(P)-binding Rossmann-fold domains"/>
    <property type="match status" value="1"/>
</dbReference>
<keyword evidence="2 5" id="KW-0560">Oxidoreductase</keyword>
<evidence type="ECO:0000256" key="1">
    <source>
        <dbReference type="ARBA" id="ARBA00006484"/>
    </source>
</evidence>
<dbReference type="GO" id="GO:0016491">
    <property type="term" value="F:oxidoreductase activity"/>
    <property type="evidence" value="ECO:0007669"/>
    <property type="project" value="UniProtKB-KW"/>
</dbReference>
<evidence type="ECO:0000259" key="4">
    <source>
        <dbReference type="SMART" id="SM00822"/>
    </source>
</evidence>
<proteinExistence type="inferred from homology"/>
<dbReference type="RefSeq" id="WP_275476472.1">
    <property type="nucleotide sequence ID" value="NZ_CP162940.1"/>
</dbReference>
<feature type="domain" description="Ketoreductase" evidence="4">
    <location>
        <begin position="8"/>
        <end position="208"/>
    </location>
</feature>
<evidence type="ECO:0000256" key="2">
    <source>
        <dbReference type="ARBA" id="ARBA00023002"/>
    </source>
</evidence>
<dbReference type="CDD" id="cd05233">
    <property type="entry name" value="SDR_c"/>
    <property type="match status" value="1"/>
</dbReference>
<keyword evidence="6" id="KW-1185">Reference proteome</keyword>
<name>A0ABV5AHS3_9BACL</name>
<comment type="similarity">
    <text evidence="1">Belongs to the short-chain dehydrogenases/reductases (SDR) family.</text>
</comment>
<keyword evidence="3" id="KW-0520">NAD</keyword>
<dbReference type="InterPro" id="IPR002347">
    <property type="entry name" value="SDR_fam"/>
</dbReference>
<dbReference type="EMBL" id="JBDXSU010000014">
    <property type="protein sequence ID" value="MFB5191833.1"/>
    <property type="molecule type" value="Genomic_DNA"/>
</dbReference>
<dbReference type="InterPro" id="IPR036291">
    <property type="entry name" value="NAD(P)-bd_dom_sf"/>
</dbReference>
<accession>A0ABV5AHS3</accession>
<dbReference type="PANTHER" id="PTHR24321:SF8">
    <property type="entry name" value="ESTRADIOL 17-BETA-DEHYDROGENASE 8-RELATED"/>
    <property type="match status" value="1"/>
</dbReference>
<evidence type="ECO:0000313" key="5">
    <source>
        <dbReference type="EMBL" id="MFB5191833.1"/>
    </source>
</evidence>
<dbReference type="Gene3D" id="3.40.50.720">
    <property type="entry name" value="NAD(P)-binding Rossmann-like Domain"/>
    <property type="match status" value="1"/>
</dbReference>
<dbReference type="EC" id="1.-.-.-" evidence="5"/>
<dbReference type="InterPro" id="IPR057326">
    <property type="entry name" value="KR_dom"/>
</dbReference>
<gene>
    <name evidence="5" type="ORF">KKP3000_000618</name>
</gene>
<dbReference type="Pfam" id="PF13561">
    <property type="entry name" value="adh_short_C2"/>
    <property type="match status" value="1"/>
</dbReference>
<dbReference type="PRINTS" id="PR00080">
    <property type="entry name" value="SDRFAMILY"/>
</dbReference>
<evidence type="ECO:0000313" key="6">
    <source>
        <dbReference type="Proteomes" id="UP001579974"/>
    </source>
</evidence>
<dbReference type="SMART" id="SM00822">
    <property type="entry name" value="PKS_KR"/>
    <property type="match status" value="1"/>
</dbReference>
<organism evidence="5 6">
    <name type="scientific">Alicyclobacillus fastidiosus</name>
    <dbReference type="NCBI Taxonomy" id="392011"/>
    <lineage>
        <taxon>Bacteria</taxon>
        <taxon>Bacillati</taxon>
        <taxon>Bacillota</taxon>
        <taxon>Bacilli</taxon>
        <taxon>Bacillales</taxon>
        <taxon>Alicyclobacillaceae</taxon>
        <taxon>Alicyclobacillus</taxon>
    </lineage>
</organism>
<reference evidence="5 6" key="1">
    <citation type="journal article" date="2024" name="Int. J. Mol. Sci.">
        <title>Exploration of Alicyclobacillus spp. Genome in Search of Antibiotic Resistance.</title>
        <authorList>
            <person name="Bucka-Kolendo J."/>
            <person name="Kiousi D.E."/>
            <person name="Dekowska A."/>
            <person name="Mikolajczuk-Szczyrba A."/>
            <person name="Karadedos D.M."/>
            <person name="Michael P."/>
            <person name="Galanis A."/>
            <person name="Sokolowska B."/>
        </authorList>
    </citation>
    <scope>NUCLEOTIDE SEQUENCE [LARGE SCALE GENOMIC DNA]</scope>
    <source>
        <strain evidence="5 6">KKP 3000</strain>
    </source>
</reference>
<sequence length="254" mass="27099">MQYPFAGKVALITGGASGIGKAIAKRFVQNGASVVIADLCVEATIDADWKQAGTSLQFVRVDVRREADLLDAVRFAKATFGGLDILVNSAGIFPRATIQNTTAELWDKIMEVNLKGVYHACRAAIPEIIERGGGAIINIGSLNAFGGTPDLFAYSTSKGGVVTLTVNLARSLAKHKIRVNCVHPGWVLTEGEKEVQKQGGRPDNWYETEGEKLPLGRIQTPEDIAPCVLFLASDEASQITGQSLAVDGGLGFHY</sequence>